<dbReference type="AlphaFoldDB" id="A0A7W7ZS06"/>
<gene>
    <name evidence="1" type="ORF">HDF15_003448</name>
</gene>
<accession>A0A7W7ZS06</accession>
<protein>
    <submittedName>
        <fullName evidence="1">Uncharacterized protein</fullName>
    </submittedName>
</protein>
<comment type="caution">
    <text evidence="1">The sequence shown here is derived from an EMBL/GenBank/DDBJ whole genome shotgun (WGS) entry which is preliminary data.</text>
</comment>
<organism evidence="1 2">
    <name type="scientific">Granulicella mallensis</name>
    <dbReference type="NCBI Taxonomy" id="940614"/>
    <lineage>
        <taxon>Bacteria</taxon>
        <taxon>Pseudomonadati</taxon>
        <taxon>Acidobacteriota</taxon>
        <taxon>Terriglobia</taxon>
        <taxon>Terriglobales</taxon>
        <taxon>Acidobacteriaceae</taxon>
        <taxon>Granulicella</taxon>
    </lineage>
</organism>
<reference evidence="1 2" key="1">
    <citation type="submission" date="2020-08" db="EMBL/GenBank/DDBJ databases">
        <title>Genomic Encyclopedia of Type Strains, Phase IV (KMG-V): Genome sequencing to study the core and pangenomes of soil and plant-associated prokaryotes.</title>
        <authorList>
            <person name="Whitman W."/>
        </authorList>
    </citation>
    <scope>NUCLEOTIDE SEQUENCE [LARGE SCALE GENOMIC DNA]</scope>
    <source>
        <strain evidence="1 2">X5P3</strain>
    </source>
</reference>
<evidence type="ECO:0000313" key="1">
    <source>
        <dbReference type="EMBL" id="MBB5065085.1"/>
    </source>
</evidence>
<dbReference type="Proteomes" id="UP000584867">
    <property type="component" value="Unassembled WGS sequence"/>
</dbReference>
<proteinExistence type="predicted"/>
<dbReference type="EMBL" id="JACHIO010000014">
    <property type="protein sequence ID" value="MBB5065085.1"/>
    <property type="molecule type" value="Genomic_DNA"/>
</dbReference>
<name>A0A7W7ZS06_9BACT</name>
<evidence type="ECO:0000313" key="2">
    <source>
        <dbReference type="Proteomes" id="UP000584867"/>
    </source>
</evidence>
<sequence>MATFGVLRLRVPKSRDATLRMTRLGVRLKTQKVTILMQPRCLLTGYALFSFHDQPLKESA</sequence>